<feature type="compositionally biased region" description="Basic and acidic residues" evidence="1">
    <location>
        <begin position="1"/>
        <end position="10"/>
    </location>
</feature>
<dbReference type="Gene3D" id="3.40.367.20">
    <property type="match status" value="1"/>
</dbReference>
<feature type="transmembrane region" description="Helical" evidence="2">
    <location>
        <begin position="95"/>
        <end position="118"/>
    </location>
</feature>
<dbReference type="PANTHER" id="PTHR47450">
    <property type="entry name" value="GLUCOKINASE"/>
    <property type="match status" value="1"/>
</dbReference>
<gene>
    <name evidence="3" type="ORF">M9Y10_037594</name>
</gene>
<comment type="caution">
    <text evidence="3">The sequence shown here is derived from an EMBL/GenBank/DDBJ whole genome shotgun (WGS) entry which is preliminary data.</text>
</comment>
<feature type="region of interest" description="Disordered" evidence="1">
    <location>
        <begin position="1"/>
        <end position="21"/>
    </location>
</feature>
<organism evidence="3 4">
    <name type="scientific">Tritrichomonas musculus</name>
    <dbReference type="NCBI Taxonomy" id="1915356"/>
    <lineage>
        <taxon>Eukaryota</taxon>
        <taxon>Metamonada</taxon>
        <taxon>Parabasalia</taxon>
        <taxon>Tritrichomonadida</taxon>
        <taxon>Tritrichomonadidae</taxon>
        <taxon>Tritrichomonas</taxon>
    </lineage>
</organism>
<keyword evidence="2" id="KW-0812">Transmembrane</keyword>
<reference evidence="3 4" key="1">
    <citation type="submission" date="2024-04" db="EMBL/GenBank/DDBJ databases">
        <title>Tritrichomonas musculus Genome.</title>
        <authorList>
            <person name="Alves-Ferreira E."/>
            <person name="Grigg M."/>
            <person name="Lorenzi H."/>
            <person name="Galac M."/>
        </authorList>
    </citation>
    <scope>NUCLEOTIDE SEQUENCE [LARGE SCALE GENOMIC DNA]</scope>
    <source>
        <strain evidence="3 4">EAF2021</strain>
    </source>
</reference>
<accession>A0ABR2GSP9</accession>
<keyword evidence="2" id="KW-0472">Membrane</keyword>
<evidence type="ECO:0000313" key="4">
    <source>
        <dbReference type="Proteomes" id="UP001470230"/>
    </source>
</evidence>
<evidence type="ECO:0000256" key="1">
    <source>
        <dbReference type="SAM" id="MobiDB-lite"/>
    </source>
</evidence>
<evidence type="ECO:0000256" key="2">
    <source>
        <dbReference type="SAM" id="Phobius"/>
    </source>
</evidence>
<evidence type="ECO:0000313" key="3">
    <source>
        <dbReference type="EMBL" id="KAK8836658.1"/>
    </source>
</evidence>
<protein>
    <submittedName>
        <fullName evidence="3">Uncharacterized protein</fullName>
    </submittedName>
</protein>
<proteinExistence type="predicted"/>
<keyword evidence="4" id="KW-1185">Reference proteome</keyword>
<name>A0ABR2GSP9_9EUKA</name>
<dbReference type="PANTHER" id="PTHR47450:SF1">
    <property type="entry name" value="GLUCOKINASE"/>
    <property type="match status" value="1"/>
</dbReference>
<sequence length="240" mass="26873">MRKCQFETIKESGTPQATTSTTKEYKNELHCLKYEVKKLKTQINSNFNSNSIFEPAFGLNPNLKTASSQDEQILKDIRIIKYQIKKIKDERLKAASLNFLSISFEMIFITIAGAYGVIAADEINILDDHFEQLWTNEVQKGPVVSDSRTAVADLGSGVGAALIVKTLFVKYPLVVPIELGHAQIPTVCANDPGAKEEHELIQHVSEHYYNGSQTPEHEDTASGRGIQLCYQFFQKSRCKS</sequence>
<feature type="compositionally biased region" description="Polar residues" evidence="1">
    <location>
        <begin position="11"/>
        <end position="21"/>
    </location>
</feature>
<dbReference type="EMBL" id="JAPFFF010000064">
    <property type="protein sequence ID" value="KAK8836658.1"/>
    <property type="molecule type" value="Genomic_DNA"/>
</dbReference>
<keyword evidence="2" id="KW-1133">Transmembrane helix</keyword>
<dbReference type="Proteomes" id="UP001470230">
    <property type="component" value="Unassembled WGS sequence"/>
</dbReference>